<name>A0A364Y2V6_9BACT</name>
<dbReference type="EMBL" id="QMFY01000005">
    <property type="protein sequence ID" value="RAW01110.1"/>
    <property type="molecule type" value="Genomic_DNA"/>
</dbReference>
<gene>
    <name evidence="1" type="ORF">DQQ10_12845</name>
</gene>
<reference evidence="1 2" key="1">
    <citation type="submission" date="2018-06" db="EMBL/GenBank/DDBJ databases">
        <title>Chryseolinea flavus sp. nov., a member of the phylum Bacteroidetes isolated from soil.</title>
        <authorList>
            <person name="Li Y."/>
            <person name="Wang J."/>
        </authorList>
    </citation>
    <scope>NUCLEOTIDE SEQUENCE [LARGE SCALE GENOMIC DNA]</scope>
    <source>
        <strain evidence="1 2">SDU1-6</strain>
    </source>
</reference>
<organism evidence="1 2">
    <name type="scientific">Pseudochryseolinea flava</name>
    <dbReference type="NCBI Taxonomy" id="2059302"/>
    <lineage>
        <taxon>Bacteria</taxon>
        <taxon>Pseudomonadati</taxon>
        <taxon>Bacteroidota</taxon>
        <taxon>Cytophagia</taxon>
        <taxon>Cytophagales</taxon>
        <taxon>Fulvivirgaceae</taxon>
        <taxon>Pseudochryseolinea</taxon>
    </lineage>
</organism>
<evidence type="ECO:0000313" key="2">
    <source>
        <dbReference type="Proteomes" id="UP000251889"/>
    </source>
</evidence>
<protein>
    <submittedName>
        <fullName evidence="1">Uncharacterized protein</fullName>
    </submittedName>
</protein>
<keyword evidence="2" id="KW-1185">Reference proteome</keyword>
<proteinExistence type="predicted"/>
<sequence length="107" mass="11993">MINNSLIVNLICLMMTMFCCQNSEKILVTGVAIDCKAGAGVLTVPDSSLYYVDGIDYWEDNVLGRRIRVEGKLLLRNFPARKDGVAVQSIVGDSVRFILDPRWELVR</sequence>
<dbReference type="RefSeq" id="WP_112747265.1">
    <property type="nucleotide sequence ID" value="NZ_QMFY01000005.1"/>
</dbReference>
<accession>A0A364Y2V6</accession>
<dbReference type="AlphaFoldDB" id="A0A364Y2V6"/>
<dbReference type="Proteomes" id="UP000251889">
    <property type="component" value="Unassembled WGS sequence"/>
</dbReference>
<comment type="caution">
    <text evidence="1">The sequence shown here is derived from an EMBL/GenBank/DDBJ whole genome shotgun (WGS) entry which is preliminary data.</text>
</comment>
<evidence type="ECO:0000313" key="1">
    <source>
        <dbReference type="EMBL" id="RAW01110.1"/>
    </source>
</evidence>